<dbReference type="AlphaFoldDB" id="A0A0C2ZGC9"/>
<sequence length="185" mass="20927">MNQPNNPETRTRYFLAIAATVEAPVQRIKGRSVLRDPSESTPSTLCALFFIMSGPGYPKDGVHYISVHNLWVGHEKVPGVDNIVINNHKTPFYFRWLHNNPSTFEISLGPHGYTDFVQHDKEWVNVKGGYQQWVLRPAGTDTYLIELAQDPHIVWTDLGPGSAAHRQIQLKPFLPGNAAQLFRIK</sequence>
<name>A0A0C2ZGC9_9AGAM</name>
<evidence type="ECO:0000313" key="1">
    <source>
        <dbReference type="EMBL" id="KIM60728.1"/>
    </source>
</evidence>
<dbReference type="Proteomes" id="UP000053989">
    <property type="component" value="Unassembled WGS sequence"/>
</dbReference>
<reference evidence="2" key="2">
    <citation type="submission" date="2015-01" db="EMBL/GenBank/DDBJ databases">
        <title>Evolutionary Origins and Diversification of the Mycorrhizal Mutualists.</title>
        <authorList>
            <consortium name="DOE Joint Genome Institute"/>
            <consortium name="Mycorrhizal Genomics Consortium"/>
            <person name="Kohler A."/>
            <person name="Kuo A."/>
            <person name="Nagy L.G."/>
            <person name="Floudas D."/>
            <person name="Copeland A."/>
            <person name="Barry K.W."/>
            <person name="Cichocki N."/>
            <person name="Veneault-Fourrey C."/>
            <person name="LaButti K."/>
            <person name="Lindquist E.A."/>
            <person name="Lipzen A."/>
            <person name="Lundell T."/>
            <person name="Morin E."/>
            <person name="Murat C."/>
            <person name="Riley R."/>
            <person name="Ohm R."/>
            <person name="Sun H."/>
            <person name="Tunlid A."/>
            <person name="Henrissat B."/>
            <person name="Grigoriev I.V."/>
            <person name="Hibbett D.S."/>
            <person name="Martin F."/>
        </authorList>
    </citation>
    <scope>NUCLEOTIDE SEQUENCE [LARGE SCALE GENOMIC DNA]</scope>
    <source>
        <strain evidence="2">Foug A</strain>
    </source>
</reference>
<organism evidence="1 2">
    <name type="scientific">Scleroderma citrinum Foug A</name>
    <dbReference type="NCBI Taxonomy" id="1036808"/>
    <lineage>
        <taxon>Eukaryota</taxon>
        <taxon>Fungi</taxon>
        <taxon>Dikarya</taxon>
        <taxon>Basidiomycota</taxon>
        <taxon>Agaricomycotina</taxon>
        <taxon>Agaricomycetes</taxon>
        <taxon>Agaricomycetidae</taxon>
        <taxon>Boletales</taxon>
        <taxon>Sclerodermatineae</taxon>
        <taxon>Sclerodermataceae</taxon>
        <taxon>Scleroderma</taxon>
    </lineage>
</organism>
<evidence type="ECO:0008006" key="3">
    <source>
        <dbReference type="Google" id="ProtNLM"/>
    </source>
</evidence>
<dbReference type="SUPFAM" id="SSF50370">
    <property type="entry name" value="Ricin B-like lectins"/>
    <property type="match status" value="1"/>
</dbReference>
<protein>
    <recommendedName>
        <fullName evidence="3">Ricin B lectin domain-containing protein</fullName>
    </recommendedName>
</protein>
<gene>
    <name evidence="1" type="ORF">SCLCIDRAFT_1216610</name>
</gene>
<keyword evidence="2" id="KW-1185">Reference proteome</keyword>
<dbReference type="HOGENOM" id="CLU_125610_0_0_1"/>
<evidence type="ECO:0000313" key="2">
    <source>
        <dbReference type="Proteomes" id="UP000053989"/>
    </source>
</evidence>
<dbReference type="InterPro" id="IPR035992">
    <property type="entry name" value="Ricin_B-like_lectins"/>
</dbReference>
<dbReference type="InParanoid" id="A0A0C2ZGC9"/>
<proteinExistence type="predicted"/>
<reference evidence="1 2" key="1">
    <citation type="submission" date="2014-04" db="EMBL/GenBank/DDBJ databases">
        <authorList>
            <consortium name="DOE Joint Genome Institute"/>
            <person name="Kuo A."/>
            <person name="Kohler A."/>
            <person name="Nagy L.G."/>
            <person name="Floudas D."/>
            <person name="Copeland A."/>
            <person name="Barry K.W."/>
            <person name="Cichocki N."/>
            <person name="Veneault-Fourrey C."/>
            <person name="LaButti K."/>
            <person name="Lindquist E.A."/>
            <person name="Lipzen A."/>
            <person name="Lundell T."/>
            <person name="Morin E."/>
            <person name="Murat C."/>
            <person name="Sun H."/>
            <person name="Tunlid A."/>
            <person name="Henrissat B."/>
            <person name="Grigoriev I.V."/>
            <person name="Hibbett D.S."/>
            <person name="Martin F."/>
            <person name="Nordberg H.P."/>
            <person name="Cantor M.N."/>
            <person name="Hua S.X."/>
        </authorList>
    </citation>
    <scope>NUCLEOTIDE SEQUENCE [LARGE SCALE GENOMIC DNA]</scope>
    <source>
        <strain evidence="1 2">Foug A</strain>
    </source>
</reference>
<accession>A0A0C2ZGC9</accession>
<dbReference type="EMBL" id="KN822059">
    <property type="protein sequence ID" value="KIM60728.1"/>
    <property type="molecule type" value="Genomic_DNA"/>
</dbReference>